<gene>
    <name evidence="1" type="ORF">KPH14_008191</name>
</gene>
<reference evidence="1" key="1">
    <citation type="submission" date="2021-08" db="EMBL/GenBank/DDBJ databases">
        <authorList>
            <person name="Misof B."/>
            <person name="Oliver O."/>
            <person name="Podsiadlowski L."/>
            <person name="Donath A."/>
            <person name="Peters R."/>
            <person name="Mayer C."/>
            <person name="Rust J."/>
            <person name="Gunkel S."/>
            <person name="Lesny P."/>
            <person name="Martin S."/>
            <person name="Oeyen J.P."/>
            <person name="Petersen M."/>
            <person name="Panagiotis P."/>
            <person name="Wilbrandt J."/>
            <person name="Tanja T."/>
        </authorList>
    </citation>
    <scope>NUCLEOTIDE SEQUENCE</scope>
    <source>
        <strain evidence="1">GBR_01_08_01A</strain>
        <tissue evidence="1">Thorax + abdomen</tissue>
    </source>
</reference>
<accession>A0AAD9RGC7</accession>
<evidence type="ECO:0000313" key="1">
    <source>
        <dbReference type="EMBL" id="KAK2579221.1"/>
    </source>
</evidence>
<organism evidence="1 2">
    <name type="scientific">Odynerus spinipes</name>
    <dbReference type="NCBI Taxonomy" id="1348599"/>
    <lineage>
        <taxon>Eukaryota</taxon>
        <taxon>Metazoa</taxon>
        <taxon>Ecdysozoa</taxon>
        <taxon>Arthropoda</taxon>
        <taxon>Hexapoda</taxon>
        <taxon>Insecta</taxon>
        <taxon>Pterygota</taxon>
        <taxon>Neoptera</taxon>
        <taxon>Endopterygota</taxon>
        <taxon>Hymenoptera</taxon>
        <taxon>Apocrita</taxon>
        <taxon>Aculeata</taxon>
        <taxon>Vespoidea</taxon>
        <taxon>Vespidae</taxon>
        <taxon>Eumeninae</taxon>
        <taxon>Odynerus</taxon>
    </lineage>
</organism>
<comment type="caution">
    <text evidence="1">The sequence shown here is derived from an EMBL/GenBank/DDBJ whole genome shotgun (WGS) entry which is preliminary data.</text>
</comment>
<name>A0AAD9RGC7_9HYME</name>
<keyword evidence="2" id="KW-1185">Reference proteome</keyword>
<dbReference type="AlphaFoldDB" id="A0AAD9RGC7"/>
<protein>
    <submittedName>
        <fullName evidence="1">Uncharacterized protein</fullName>
    </submittedName>
</protein>
<sequence>MAAAQLYPSQVRADPIHMLRLPPASPIYAATGTALNLSPPNDFITLPRTFNSKLLLRPDKPAGSKKKRGEGTLHGIGILNLEWGYGVFDLCFDKKRGSRILLFDPRAS</sequence>
<proteinExistence type="predicted"/>
<dbReference type="EMBL" id="JAIFRP010000096">
    <property type="protein sequence ID" value="KAK2579221.1"/>
    <property type="molecule type" value="Genomic_DNA"/>
</dbReference>
<reference evidence="1" key="2">
    <citation type="journal article" date="2023" name="Commun. Biol.">
        <title>Intrasexual cuticular hydrocarbon dimorphism in a wasp sheds light on hydrocarbon biosynthesis genes in Hymenoptera.</title>
        <authorList>
            <person name="Moris V.C."/>
            <person name="Podsiadlowski L."/>
            <person name="Martin S."/>
            <person name="Oeyen J.P."/>
            <person name="Donath A."/>
            <person name="Petersen M."/>
            <person name="Wilbrandt J."/>
            <person name="Misof B."/>
            <person name="Liedtke D."/>
            <person name="Thamm M."/>
            <person name="Scheiner R."/>
            <person name="Schmitt T."/>
            <person name="Niehuis O."/>
        </authorList>
    </citation>
    <scope>NUCLEOTIDE SEQUENCE</scope>
    <source>
        <strain evidence="1">GBR_01_08_01A</strain>
    </source>
</reference>
<evidence type="ECO:0000313" key="2">
    <source>
        <dbReference type="Proteomes" id="UP001258017"/>
    </source>
</evidence>
<dbReference type="Proteomes" id="UP001258017">
    <property type="component" value="Unassembled WGS sequence"/>
</dbReference>